<comment type="subcellular location">
    <subcellularLocation>
        <location evidence="1">Cell membrane</location>
        <topology evidence="1">Multi-pass membrane protein</topology>
    </subcellularLocation>
</comment>
<evidence type="ECO:0000256" key="15">
    <source>
        <dbReference type="SAM" id="Phobius"/>
    </source>
</evidence>
<keyword evidence="3" id="KW-0813">Transport</keyword>
<gene>
    <name evidence="16" type="ORF">ODALV1_LOCUS11595</name>
</gene>
<feature type="transmembrane region" description="Helical" evidence="15">
    <location>
        <begin position="68"/>
        <end position="92"/>
    </location>
</feature>
<evidence type="ECO:0000256" key="3">
    <source>
        <dbReference type="ARBA" id="ARBA00022448"/>
    </source>
</evidence>
<dbReference type="EMBL" id="CAXLJM020000035">
    <property type="protein sequence ID" value="CAL8103918.1"/>
    <property type="molecule type" value="Genomic_DNA"/>
</dbReference>
<dbReference type="PANTHER" id="PTHR42985">
    <property type="entry name" value="SODIUM-COUPLED MONOCARBOXYLATE TRANSPORTER"/>
    <property type="match status" value="1"/>
</dbReference>
<comment type="caution">
    <text evidence="16">The sequence shown here is derived from an EMBL/GenBank/DDBJ whole genome shotgun (WGS) entry which is preliminary data.</text>
</comment>
<dbReference type="InterPro" id="IPR051163">
    <property type="entry name" value="Sodium:Solute_Symporter_SSF"/>
</dbReference>
<feature type="transmembrane region" description="Helical" evidence="15">
    <location>
        <begin position="525"/>
        <end position="546"/>
    </location>
</feature>
<dbReference type="Gene3D" id="1.20.1730.10">
    <property type="entry name" value="Sodium/glucose cotransporter"/>
    <property type="match status" value="1"/>
</dbReference>
<evidence type="ECO:0000256" key="6">
    <source>
        <dbReference type="ARBA" id="ARBA00022989"/>
    </source>
</evidence>
<name>A0ABP1QLL5_9HEXA</name>
<protein>
    <recommendedName>
        <fullName evidence="18">Sodium-coupled monocarboxylate transporter 1</fullName>
    </recommendedName>
</protein>
<evidence type="ECO:0000256" key="9">
    <source>
        <dbReference type="ARBA" id="ARBA00023136"/>
    </source>
</evidence>
<evidence type="ECO:0000256" key="14">
    <source>
        <dbReference type="SAM" id="MobiDB-lite"/>
    </source>
</evidence>
<feature type="transmembrane region" description="Helical" evidence="15">
    <location>
        <begin position="204"/>
        <end position="223"/>
    </location>
</feature>
<dbReference type="Pfam" id="PF00474">
    <property type="entry name" value="SSF"/>
    <property type="match status" value="1"/>
</dbReference>
<feature type="transmembrane region" description="Helical" evidence="15">
    <location>
        <begin position="452"/>
        <end position="473"/>
    </location>
</feature>
<evidence type="ECO:0000256" key="12">
    <source>
        <dbReference type="ARBA" id="ARBA00036099"/>
    </source>
</evidence>
<dbReference type="Proteomes" id="UP001642540">
    <property type="component" value="Unassembled WGS sequence"/>
</dbReference>
<keyword evidence="6 15" id="KW-1133">Transmembrane helix</keyword>
<keyword evidence="4" id="KW-1003">Cell membrane</keyword>
<evidence type="ECO:0000313" key="17">
    <source>
        <dbReference type="Proteomes" id="UP001642540"/>
    </source>
</evidence>
<feature type="region of interest" description="Disordered" evidence="14">
    <location>
        <begin position="605"/>
        <end position="627"/>
    </location>
</feature>
<keyword evidence="5 15" id="KW-0812">Transmembrane</keyword>
<dbReference type="NCBIfam" id="TIGR00813">
    <property type="entry name" value="sss"/>
    <property type="match status" value="1"/>
</dbReference>
<feature type="transmembrane region" description="Helical" evidence="15">
    <location>
        <begin position="290"/>
        <end position="316"/>
    </location>
</feature>
<feature type="transmembrane region" description="Helical" evidence="15">
    <location>
        <begin position="350"/>
        <end position="371"/>
    </location>
</feature>
<dbReference type="InterPro" id="IPR001734">
    <property type="entry name" value="Na/solute_symporter"/>
</dbReference>
<reference evidence="16 17" key="1">
    <citation type="submission" date="2024-08" db="EMBL/GenBank/DDBJ databases">
        <authorList>
            <person name="Cucini C."/>
            <person name="Frati F."/>
        </authorList>
    </citation>
    <scope>NUCLEOTIDE SEQUENCE [LARGE SCALE GENOMIC DNA]</scope>
</reference>
<accession>A0ABP1QLL5</accession>
<dbReference type="CDD" id="cd11492">
    <property type="entry name" value="SLC5sbd_NIS-SMVT"/>
    <property type="match status" value="1"/>
</dbReference>
<keyword evidence="8" id="KW-0406">Ion transport</keyword>
<evidence type="ECO:0000256" key="5">
    <source>
        <dbReference type="ARBA" id="ARBA00022692"/>
    </source>
</evidence>
<feature type="transmembrane region" description="Helical" evidence="15">
    <location>
        <begin position="173"/>
        <end position="197"/>
    </location>
</feature>
<dbReference type="PROSITE" id="PS50283">
    <property type="entry name" value="NA_SOLUT_SYMP_3"/>
    <property type="match status" value="1"/>
</dbReference>
<dbReference type="InterPro" id="IPR018212">
    <property type="entry name" value="Na/solute_symporter_CS"/>
</dbReference>
<evidence type="ECO:0000256" key="4">
    <source>
        <dbReference type="ARBA" id="ARBA00022475"/>
    </source>
</evidence>
<feature type="transmembrane region" description="Helical" evidence="15">
    <location>
        <begin position="419"/>
        <end position="440"/>
    </location>
</feature>
<proteinExistence type="inferred from homology"/>
<evidence type="ECO:0000256" key="10">
    <source>
        <dbReference type="ARBA" id="ARBA00023180"/>
    </source>
</evidence>
<sequence length="644" mass="71554">MDRLIAWRNSSAVGGADLPPFTWEEWSVFGVVLAISVGIGIFFGCFGSKNKSNEEYLLGGRRMNPIPVALSLLCSYVSSITLLGTPVEIYYYGSQLSMVLLAYIPLTLSLAFIYVPIYFQLQYTSIFEYLEERFHRYVRIFLSFVNIIYGIFFMSLVVYAPSLALELVIGIDYRIMVAVVFIVCIFYSSIGGFKAVLWTDSLQAVIMVVSMAVVVIVGTNNVGGVSEVWRRAENTDRINFFKFDVDPRTRHTFWTAVVGGYFQWLPMYANQAQIQRYVSLPNMRAVYIALLINLVGLFFLMGMTYFAGLVIFATYIDCDPRNSGRIQAADQILPLFVVETLQDYKGLPGLFVAGITCAGLSTVSSGVNALAASVVEDYVKKWWPGLPDSKLALVSKGISAISGVVAFGFVFIAESMGNIFSAATSLFGIFGGPSFGTFVCGMMFPQANTQGVTLGMIVSFGFMTFLGVGQTVYNNQGKLPVQSLSLNATCPEIEGSDYQSWDPAWVPWKEKGDDVVTQLFTISPLWYPCYGIILAIVSGFFFSLLASKVSKRNLNPPMNTKLFLPVALVFWKWAFPSEVYRLMKPSKEELDRDPKFWENWVAQSSSTNPLADSKTSLSLSNEGHYLNSKTPSIIESEKSIKEKN</sequence>
<feature type="transmembrane region" description="Helical" evidence="15">
    <location>
        <begin position="26"/>
        <end position="47"/>
    </location>
</feature>
<feature type="transmembrane region" description="Helical" evidence="15">
    <location>
        <begin position="251"/>
        <end position="269"/>
    </location>
</feature>
<evidence type="ECO:0000256" key="2">
    <source>
        <dbReference type="ARBA" id="ARBA00006434"/>
    </source>
</evidence>
<organism evidence="16 17">
    <name type="scientific">Orchesella dallaii</name>
    <dbReference type="NCBI Taxonomy" id="48710"/>
    <lineage>
        <taxon>Eukaryota</taxon>
        <taxon>Metazoa</taxon>
        <taxon>Ecdysozoa</taxon>
        <taxon>Arthropoda</taxon>
        <taxon>Hexapoda</taxon>
        <taxon>Collembola</taxon>
        <taxon>Entomobryomorpha</taxon>
        <taxon>Entomobryoidea</taxon>
        <taxon>Orchesellidae</taxon>
        <taxon>Orchesellinae</taxon>
        <taxon>Orchesella</taxon>
    </lineage>
</organism>
<comment type="similarity">
    <text evidence="2 13">Belongs to the sodium:solute symporter (SSF) (TC 2.A.21) family.</text>
</comment>
<dbReference type="InterPro" id="IPR038377">
    <property type="entry name" value="Na/Glc_symporter_sf"/>
</dbReference>
<feature type="transmembrane region" description="Helical" evidence="15">
    <location>
        <begin position="98"/>
        <end position="119"/>
    </location>
</feature>
<evidence type="ECO:0000256" key="8">
    <source>
        <dbReference type="ARBA" id="ARBA00023065"/>
    </source>
</evidence>
<feature type="transmembrane region" description="Helical" evidence="15">
    <location>
        <begin position="140"/>
        <end position="161"/>
    </location>
</feature>
<evidence type="ECO:0008006" key="18">
    <source>
        <dbReference type="Google" id="ProtNLM"/>
    </source>
</evidence>
<comment type="catalytic activity">
    <reaction evidence="12">
        <text>iodide(out) + 2 Na(+)(out) = iodide(in) + 2 Na(+)(in)</text>
        <dbReference type="Rhea" id="RHEA:71207"/>
        <dbReference type="ChEBI" id="CHEBI:16382"/>
        <dbReference type="ChEBI" id="CHEBI:29101"/>
    </reaction>
</comment>
<evidence type="ECO:0000256" key="1">
    <source>
        <dbReference type="ARBA" id="ARBA00004651"/>
    </source>
</evidence>
<keyword evidence="17" id="KW-1185">Reference proteome</keyword>
<feature type="transmembrane region" description="Helical" evidence="15">
    <location>
        <begin position="391"/>
        <end position="413"/>
    </location>
</feature>
<evidence type="ECO:0000256" key="11">
    <source>
        <dbReference type="ARBA" id="ARBA00023201"/>
    </source>
</evidence>
<evidence type="ECO:0000256" key="7">
    <source>
        <dbReference type="ARBA" id="ARBA00023053"/>
    </source>
</evidence>
<keyword evidence="9 15" id="KW-0472">Membrane</keyword>
<dbReference type="PANTHER" id="PTHR42985:SF39">
    <property type="entry name" value="GH10366P"/>
    <property type="match status" value="1"/>
</dbReference>
<dbReference type="PROSITE" id="PS00456">
    <property type="entry name" value="NA_SOLUT_SYMP_1"/>
    <property type="match status" value="1"/>
</dbReference>
<evidence type="ECO:0000256" key="13">
    <source>
        <dbReference type="RuleBase" id="RU362091"/>
    </source>
</evidence>
<keyword evidence="7" id="KW-0915">Sodium</keyword>
<keyword evidence="11" id="KW-0739">Sodium transport</keyword>
<keyword evidence="10" id="KW-0325">Glycoprotein</keyword>
<evidence type="ECO:0000313" key="16">
    <source>
        <dbReference type="EMBL" id="CAL8103918.1"/>
    </source>
</evidence>